<dbReference type="SUPFAM" id="SSF52540">
    <property type="entry name" value="P-loop containing nucleoside triphosphate hydrolases"/>
    <property type="match status" value="1"/>
</dbReference>
<dbReference type="Pfam" id="PF05729">
    <property type="entry name" value="NACHT"/>
    <property type="match status" value="1"/>
</dbReference>
<proteinExistence type="predicted"/>
<dbReference type="GeneID" id="134288207"/>
<dbReference type="EnsemblMetazoa" id="AALFPA23_009000.R12320">
    <property type="protein sequence ID" value="AALFPA23_009000.P12320"/>
    <property type="gene ID" value="AALFPA23_009000"/>
</dbReference>
<keyword evidence="6" id="KW-1185">Reference proteome</keyword>
<sequence length="1757" mass="200178">MESTEHPPKMFTWSGSRNSHGIDYEKDLAFTLFVAASLEGRQFRLATEMNVAGKFDDAVLILDDRKEVWFFQAKHSQSSDAKIEYKEFFPASLDENSQFSLPMYIQSFLNVSQRSEFKNYEKKFIIFSNKTIDENARDKLGEVIDMKSYAVCDSLEKKVFIRSCEQFVPKAEEIQGLLNKINELPVAIKEAIIELQKSGAVKSILRKYTTPLGSILEKDGAVRFSETFTGNEDDINQQWLWNELQAHFINQIDTTKRLSEVVFNKKIEKRLLQNKSAETSFPRFTEESDLRSFFDGLVMCTEQPDTLSQLRDSITELIVGKWVHEKDRGLFKDRTKFHVIFGKEFEKWHMVTNMEGNQKPFLSSYEGNKCVQMAKAELRRTLQNITEADFSNYVERKLVLQNGQEEHSEDEFILMLEQSSGRNNCYILIGEPGMGKTTFMKKITFALQTDYNRHVYLICLSRLFKNYEPGDDIFTLIKCAISKSIQLLVKESLECCPQQCFVLLDGFDEIDISHQYTAIELIKETFCKNNVRVFISGRNHVKETLEKELQVKASNLAPLVEDEQLLFLRNCWDVSSEIDEKDFNRFQRFGKHLLKVLHDSIQSDYFCFTGLPLVVRMLAEVNKKKFEIYWESMNGNINEILDSKDRFSLLRLYENFINISFNILVKKIINEEGYATVDSKVVRFFKNNLENFYRAHQLLAIKQLNIPELRKTLRNNESVKILENMQNFLDDREKSLLINVLNENEVEFTHLSYAEYFLSNFLYEHVSECEATLYNVLKRYHVVRAFFFLMIEENWNKSSLQINTINQICHNDTGMMYLACSEGYELILKELLNYHEAKVLFWSRKGGTLLHAAVTSKKESILKLVLCEHQFGNCTHHDANNKSTKTHEFEVDINTADSLGALPMHYAVSDGNKPFVKMLAQHGADKNINAQDDEGYTPLHYAARVGDWEMIKILISDYSANANIRDILGKTILHIAAEKSYLNIVTLMIDELSCDVNAQDNEGNTPLHVAVMYSAWEMVKILINKYHADLNIVNKNGQTLIHLVAAEGNMEIVKLLIDFYAADVNAQDVNGNTPLHCAAHAGDCEMVEKLIADYSAKTNIRNILGKTILHIAVEKSYLNIVKILVDKFSSDLNAQDYEGNTPLHLAAEYSTLEMVKLLIDKDSDYKIANKYGKTLLHAAVEGNNKEIVKMVTVDLLFDVNAQDKEGRTPLHYAVAKNQWDRSTSECKDRVTMLLDDYTADVNAQDIDGNTPLYLAAMYNRWEEVQMFIEKYSADFKIANKKGSTLIHLAAKTGHMDVVKMLLDDYDPDVNAQDSKGNTPLHHAADMGNWEIVEMLIDKDSKYCADCRIVNKHGLTVTHLAAKGGNMEIVKVLIEDFAVDVNVQDNDGNTLLHIAARNKRWEIVNMLIVTYSANYKIANKQGSILIHLAASGGNIETVKMLIENYVADANAQDNDGNTPLLIAASKKNWEIVKMLIVTYSVDYQIVNIYGTSIIHLAAKAGNTEIVKMLIEDHAANVNVQDNDGNTPPLLAAKYKRWKIVKLLISTYSEDYNISNQCGITLIHLAAKAGIMEIVKLLIEDHAADVNVQDNDGNTPLHYAGENNMWEMVKLLIVNYNANFNIANKSGQTPSHAAALCGQWDLVEMILVDYSLDINSPNGSGKTLLHVAAENDNLEALQMLINDHSADINCRDIEGRTPSQVATERGHWKIVDVLARAQIKYPSTTLVTEESRPCRFLLRRSQSDLLLTNKYLLARSKSQ</sequence>
<dbReference type="PANTHER" id="PTHR24198">
    <property type="entry name" value="ANKYRIN REPEAT AND PROTEIN KINASE DOMAIN-CONTAINING PROTEIN"/>
    <property type="match status" value="1"/>
</dbReference>
<feature type="repeat" description="ANK" evidence="3">
    <location>
        <begin position="1386"/>
        <end position="1419"/>
    </location>
</feature>
<feature type="repeat" description="ANK" evidence="3">
    <location>
        <begin position="1104"/>
        <end position="1127"/>
    </location>
</feature>
<dbReference type="SUPFAM" id="SSF48403">
    <property type="entry name" value="Ankyrin repeat"/>
    <property type="match status" value="3"/>
</dbReference>
<feature type="repeat" description="ANK" evidence="3">
    <location>
        <begin position="934"/>
        <end position="967"/>
    </location>
</feature>
<feature type="repeat" description="ANK" evidence="3">
    <location>
        <begin position="1420"/>
        <end position="1453"/>
    </location>
</feature>
<dbReference type="Pfam" id="PF12796">
    <property type="entry name" value="Ank_2"/>
    <property type="match status" value="7"/>
</dbReference>
<keyword evidence="2 3" id="KW-0040">ANK repeat</keyword>
<feature type="repeat" description="ANK" evidence="3">
    <location>
        <begin position="1002"/>
        <end position="1025"/>
    </location>
</feature>
<dbReference type="InterPro" id="IPR036770">
    <property type="entry name" value="Ankyrin_rpt-contain_sf"/>
</dbReference>
<dbReference type="InterPro" id="IPR002110">
    <property type="entry name" value="Ankyrin_rpt"/>
</dbReference>
<dbReference type="PROSITE" id="PS50297">
    <property type="entry name" value="ANK_REP_REGION"/>
    <property type="match status" value="16"/>
</dbReference>
<keyword evidence="1" id="KW-0677">Repeat</keyword>
<feature type="repeat" description="ANK" evidence="3">
    <location>
        <begin position="1247"/>
        <end position="1280"/>
    </location>
</feature>
<dbReference type="PROSITE" id="PS50088">
    <property type="entry name" value="ANK_REPEAT"/>
    <property type="match status" value="21"/>
</dbReference>
<dbReference type="Proteomes" id="UP000069940">
    <property type="component" value="Unassembled WGS sequence"/>
</dbReference>
<dbReference type="Pfam" id="PF13857">
    <property type="entry name" value="Ank_5"/>
    <property type="match status" value="1"/>
</dbReference>
<dbReference type="SMART" id="SM00248">
    <property type="entry name" value="ANK"/>
    <property type="match status" value="26"/>
</dbReference>
<feature type="repeat" description="ANK" evidence="3">
    <location>
        <begin position="1590"/>
        <end position="1623"/>
    </location>
</feature>
<evidence type="ECO:0000256" key="2">
    <source>
        <dbReference type="ARBA" id="ARBA00023043"/>
    </source>
</evidence>
<feature type="repeat" description="ANK" evidence="3">
    <location>
        <begin position="1556"/>
        <end position="1589"/>
    </location>
</feature>
<accession>A0ABM1YGT1</accession>
<feature type="repeat" description="ANK" evidence="3">
    <location>
        <begin position="1352"/>
        <end position="1374"/>
    </location>
</feature>
<dbReference type="Pfam" id="PF13637">
    <property type="entry name" value="Ank_4"/>
    <property type="match status" value="1"/>
</dbReference>
<evidence type="ECO:0000256" key="1">
    <source>
        <dbReference type="ARBA" id="ARBA00022737"/>
    </source>
</evidence>
<evidence type="ECO:0000313" key="6">
    <source>
        <dbReference type="Proteomes" id="UP000069940"/>
    </source>
</evidence>
<feature type="repeat" description="ANK" evidence="3">
    <location>
        <begin position="968"/>
        <end position="1001"/>
    </location>
</feature>
<organism evidence="5 6">
    <name type="scientific">Aedes albopictus</name>
    <name type="common">Asian tiger mosquito</name>
    <name type="synonym">Stegomyia albopicta</name>
    <dbReference type="NCBI Taxonomy" id="7160"/>
    <lineage>
        <taxon>Eukaryota</taxon>
        <taxon>Metazoa</taxon>
        <taxon>Ecdysozoa</taxon>
        <taxon>Arthropoda</taxon>
        <taxon>Hexapoda</taxon>
        <taxon>Insecta</taxon>
        <taxon>Pterygota</taxon>
        <taxon>Neoptera</taxon>
        <taxon>Endopterygota</taxon>
        <taxon>Diptera</taxon>
        <taxon>Nematocera</taxon>
        <taxon>Culicoidea</taxon>
        <taxon>Culicidae</taxon>
        <taxon>Culicinae</taxon>
        <taxon>Aedini</taxon>
        <taxon>Aedes</taxon>
        <taxon>Stegomyia</taxon>
    </lineage>
</organism>
<feature type="repeat" description="ANK" evidence="3">
    <location>
        <begin position="1658"/>
        <end position="1691"/>
    </location>
</feature>
<feature type="repeat" description="ANK" evidence="3">
    <location>
        <begin position="1454"/>
        <end position="1475"/>
    </location>
</feature>
<reference evidence="6" key="1">
    <citation type="journal article" date="2015" name="Proc. Natl. Acad. Sci. U.S.A.">
        <title>Genome sequence of the Asian Tiger mosquito, Aedes albopictus, reveals insights into its biology, genetics, and evolution.</title>
        <authorList>
            <person name="Chen X.G."/>
            <person name="Jiang X."/>
            <person name="Gu J."/>
            <person name="Xu M."/>
            <person name="Wu Y."/>
            <person name="Deng Y."/>
            <person name="Zhang C."/>
            <person name="Bonizzoni M."/>
            <person name="Dermauw W."/>
            <person name="Vontas J."/>
            <person name="Armbruster P."/>
            <person name="Huang X."/>
            <person name="Yang Y."/>
            <person name="Zhang H."/>
            <person name="He W."/>
            <person name="Peng H."/>
            <person name="Liu Y."/>
            <person name="Wu K."/>
            <person name="Chen J."/>
            <person name="Lirakis M."/>
            <person name="Topalis P."/>
            <person name="Van Leeuwen T."/>
            <person name="Hall A.B."/>
            <person name="Jiang X."/>
            <person name="Thorpe C."/>
            <person name="Mueller R.L."/>
            <person name="Sun C."/>
            <person name="Waterhouse R.M."/>
            <person name="Yan G."/>
            <person name="Tu Z.J."/>
            <person name="Fang X."/>
            <person name="James A.A."/>
        </authorList>
    </citation>
    <scope>NUCLEOTIDE SEQUENCE [LARGE SCALE GENOMIC DNA]</scope>
    <source>
        <strain evidence="6">Foshan</strain>
    </source>
</reference>
<evidence type="ECO:0000256" key="3">
    <source>
        <dbReference type="PROSITE-ProRule" id="PRU00023"/>
    </source>
</evidence>
<feature type="repeat" description="ANK" evidence="3">
    <location>
        <begin position="1315"/>
        <end position="1340"/>
    </location>
</feature>
<dbReference type="Gene3D" id="3.40.50.300">
    <property type="entry name" value="P-loop containing nucleotide triphosphate hydrolases"/>
    <property type="match status" value="1"/>
</dbReference>
<feature type="repeat" description="ANK" evidence="3">
    <location>
        <begin position="1488"/>
        <end position="1521"/>
    </location>
</feature>
<protein>
    <recommendedName>
        <fullName evidence="4">NACHT domain-containing protein</fullName>
    </recommendedName>
</protein>
<dbReference type="InterPro" id="IPR007111">
    <property type="entry name" value="NACHT_NTPase"/>
</dbReference>
<dbReference type="Gene3D" id="1.25.40.20">
    <property type="entry name" value="Ankyrin repeat-containing domain"/>
    <property type="match status" value="7"/>
</dbReference>
<feature type="repeat" description="ANK" evidence="3">
    <location>
        <begin position="1624"/>
        <end position="1657"/>
    </location>
</feature>
<feature type="domain" description="NACHT" evidence="4">
    <location>
        <begin position="427"/>
        <end position="569"/>
    </location>
</feature>
<evidence type="ECO:0000259" key="4">
    <source>
        <dbReference type="Pfam" id="PF05729"/>
    </source>
</evidence>
<feature type="repeat" description="ANK" evidence="3">
    <location>
        <begin position="1205"/>
        <end position="1246"/>
    </location>
</feature>
<feature type="repeat" description="ANK" evidence="3">
    <location>
        <begin position="899"/>
        <end position="931"/>
    </location>
</feature>
<dbReference type="Pfam" id="PF00023">
    <property type="entry name" value="Ank"/>
    <property type="match status" value="2"/>
</dbReference>
<reference evidence="5" key="2">
    <citation type="submission" date="2025-05" db="UniProtKB">
        <authorList>
            <consortium name="EnsemblMetazoa"/>
        </authorList>
    </citation>
    <scope>IDENTIFICATION</scope>
    <source>
        <strain evidence="5">Foshan</strain>
    </source>
</reference>
<dbReference type="InterPro" id="IPR027417">
    <property type="entry name" value="P-loop_NTPase"/>
</dbReference>
<dbReference type="RefSeq" id="XP_062708264.1">
    <property type="nucleotide sequence ID" value="XM_062852280.1"/>
</dbReference>
<feature type="repeat" description="ANK" evidence="3">
    <location>
        <begin position="1036"/>
        <end position="1058"/>
    </location>
</feature>
<feature type="repeat" description="ANK" evidence="3">
    <location>
        <begin position="1070"/>
        <end position="1103"/>
    </location>
</feature>
<feature type="repeat" description="ANK" evidence="3">
    <location>
        <begin position="1138"/>
        <end position="1170"/>
    </location>
</feature>
<feature type="repeat" description="ANK" evidence="3">
    <location>
        <begin position="1281"/>
        <end position="1314"/>
    </location>
</feature>
<dbReference type="PANTHER" id="PTHR24198:SF165">
    <property type="entry name" value="ANKYRIN REPEAT-CONTAINING PROTEIN-RELATED"/>
    <property type="match status" value="1"/>
</dbReference>
<evidence type="ECO:0000313" key="5">
    <source>
        <dbReference type="EnsemblMetazoa" id="AALFPA23_009000.P12320"/>
    </source>
</evidence>
<name>A0ABM1YGT1_AEDAL</name>